<dbReference type="AlphaFoldDB" id="A0A1G5S0R1"/>
<accession>A0A1G5S0R1</accession>
<dbReference type="InterPro" id="IPR025720">
    <property type="entry name" value="RibU"/>
</dbReference>
<evidence type="ECO:0000313" key="10">
    <source>
        <dbReference type="EMBL" id="SCZ79139.1"/>
    </source>
</evidence>
<dbReference type="GO" id="GO:0005886">
    <property type="term" value="C:plasma membrane"/>
    <property type="evidence" value="ECO:0007669"/>
    <property type="project" value="UniProtKB-SubCell"/>
</dbReference>
<organism evidence="10 11">
    <name type="scientific">Pseudobutyrivibrio xylanivorans</name>
    <dbReference type="NCBI Taxonomy" id="185007"/>
    <lineage>
        <taxon>Bacteria</taxon>
        <taxon>Bacillati</taxon>
        <taxon>Bacillota</taxon>
        <taxon>Clostridia</taxon>
        <taxon>Lachnospirales</taxon>
        <taxon>Lachnospiraceae</taxon>
        <taxon>Pseudobutyrivibrio</taxon>
    </lineage>
</organism>
<evidence type="ECO:0000256" key="9">
    <source>
        <dbReference type="SAM" id="Phobius"/>
    </source>
</evidence>
<evidence type="ECO:0000256" key="1">
    <source>
        <dbReference type="ARBA" id="ARBA00004651"/>
    </source>
</evidence>
<keyword evidence="5 9" id="KW-0812">Transmembrane</keyword>
<keyword evidence="6 9" id="KW-1133">Transmembrane helix</keyword>
<dbReference type="RefSeq" id="WP_090162636.1">
    <property type="nucleotide sequence ID" value="NZ_FMWK01000007.1"/>
</dbReference>
<protein>
    <recommendedName>
        <fullName evidence="8">Riboflavin transporter</fullName>
    </recommendedName>
</protein>
<dbReference type="InterPro" id="IPR024529">
    <property type="entry name" value="ECF_trnsprt_substrate-spec"/>
</dbReference>
<comment type="function">
    <text evidence="8">Probably a riboflavin-binding protein that interacts with the energy-coupling factor (ECF) ABC-transporter complex.</text>
</comment>
<feature type="transmembrane region" description="Helical" evidence="9">
    <location>
        <begin position="61"/>
        <end position="83"/>
    </location>
</feature>
<dbReference type="Pfam" id="PF12822">
    <property type="entry name" value="ECF_trnsprt"/>
    <property type="match status" value="1"/>
</dbReference>
<dbReference type="Proteomes" id="UP000199428">
    <property type="component" value="Unassembled WGS sequence"/>
</dbReference>
<gene>
    <name evidence="10" type="ORF">SAMN02910350_01632</name>
</gene>
<evidence type="ECO:0000256" key="7">
    <source>
        <dbReference type="ARBA" id="ARBA00023136"/>
    </source>
</evidence>
<dbReference type="PIRSF" id="PIRSF037778">
    <property type="entry name" value="UCP037778_transp_RibU"/>
    <property type="match status" value="1"/>
</dbReference>
<feature type="transmembrane region" description="Helical" evidence="9">
    <location>
        <begin position="20"/>
        <end position="40"/>
    </location>
</feature>
<feature type="transmembrane region" description="Helical" evidence="9">
    <location>
        <begin position="177"/>
        <end position="200"/>
    </location>
</feature>
<evidence type="ECO:0000313" key="11">
    <source>
        <dbReference type="Proteomes" id="UP000199428"/>
    </source>
</evidence>
<name>A0A1G5S0R1_PSEXY</name>
<dbReference type="GO" id="GO:0032217">
    <property type="term" value="F:riboflavin transmembrane transporter activity"/>
    <property type="evidence" value="ECO:0007669"/>
    <property type="project" value="UniProtKB-UniRule"/>
</dbReference>
<comment type="similarity">
    <text evidence="2 8">Belongs to the prokaryotic riboflavin transporter (P-RFT) (TC 2.A.87) family.</text>
</comment>
<feature type="transmembrane region" description="Helical" evidence="9">
    <location>
        <begin position="95"/>
        <end position="114"/>
    </location>
</feature>
<dbReference type="PANTHER" id="PTHR38438:SF1">
    <property type="entry name" value="RIBOFLAVIN TRANSPORTER RIBU"/>
    <property type="match status" value="1"/>
</dbReference>
<keyword evidence="4 8" id="KW-1003">Cell membrane</keyword>
<dbReference type="Gene3D" id="1.10.1760.20">
    <property type="match status" value="1"/>
</dbReference>
<evidence type="ECO:0000256" key="5">
    <source>
        <dbReference type="ARBA" id="ARBA00022692"/>
    </source>
</evidence>
<proteinExistence type="inferred from homology"/>
<reference evidence="10 11" key="1">
    <citation type="submission" date="2016-10" db="EMBL/GenBank/DDBJ databases">
        <authorList>
            <person name="de Groot N.N."/>
        </authorList>
    </citation>
    <scope>NUCLEOTIDE SEQUENCE [LARGE SCALE GENOMIC DNA]</scope>
    <source>
        <strain evidence="10 11">DSM 10317</strain>
    </source>
</reference>
<evidence type="ECO:0000256" key="4">
    <source>
        <dbReference type="ARBA" id="ARBA00022475"/>
    </source>
</evidence>
<evidence type="ECO:0000256" key="8">
    <source>
        <dbReference type="PIRNR" id="PIRNR037778"/>
    </source>
</evidence>
<comment type="subcellular location">
    <subcellularLocation>
        <location evidence="1">Cell membrane</location>
        <topology evidence="1">Multi-pass membrane protein</topology>
    </subcellularLocation>
</comment>
<keyword evidence="7 8" id="KW-0472">Membrane</keyword>
<sequence>MDTTNFTGTNVETRTVKKVNVRSMTVTAMLSAIAFVLMFLDTAVPIMPSFIKLDVSELPALMASFALGPVYGVIVCLIKNLLHLLMTTTGGVGELSNFILGVGFVLPAGLIYHHKKTKTNAILGAVVGAIIMAAISFPSNLYIVYPVYYNFMPKEVIVEAYQAVAPFAKVDSIEKCLLMFNVPFTFIKGMISAIITVLIYQPLRPLLKGNN</sequence>
<evidence type="ECO:0000256" key="6">
    <source>
        <dbReference type="ARBA" id="ARBA00022989"/>
    </source>
</evidence>
<evidence type="ECO:0000256" key="2">
    <source>
        <dbReference type="ARBA" id="ARBA00005540"/>
    </source>
</evidence>
<dbReference type="PANTHER" id="PTHR38438">
    <property type="entry name" value="RIBOFLAVIN TRANSPORTER RIBU"/>
    <property type="match status" value="1"/>
</dbReference>
<feature type="transmembrane region" description="Helical" evidence="9">
    <location>
        <begin position="121"/>
        <end position="145"/>
    </location>
</feature>
<dbReference type="EMBL" id="FMWK01000007">
    <property type="protein sequence ID" value="SCZ79139.1"/>
    <property type="molecule type" value="Genomic_DNA"/>
</dbReference>
<evidence type="ECO:0000256" key="3">
    <source>
        <dbReference type="ARBA" id="ARBA00022448"/>
    </source>
</evidence>
<keyword evidence="3 8" id="KW-0813">Transport</keyword>